<proteinExistence type="predicted"/>
<dbReference type="RefSeq" id="WP_259613422.1">
    <property type="nucleotide sequence ID" value="NZ_CP091139.2"/>
</dbReference>
<evidence type="ECO:0000313" key="2">
    <source>
        <dbReference type="Proteomes" id="UP001054811"/>
    </source>
</evidence>
<reference evidence="1" key="1">
    <citation type="submission" date="2022-01" db="EMBL/GenBank/DDBJ databases">
        <title>Microbacterium eymi and Microbacterium rhizovicinus sp. nov., isolated from the rhizospheric soil of Elymus tsukushiensis, a plant native to the Dokdo Islands, Republic of Korea.</title>
        <authorList>
            <person name="Hwang Y.J."/>
        </authorList>
    </citation>
    <scope>NUCLEOTIDE SEQUENCE</scope>
    <source>
        <strain evidence="1">KUDC0405</strain>
    </source>
</reference>
<evidence type="ECO:0000313" key="1">
    <source>
        <dbReference type="EMBL" id="UUT36746.1"/>
    </source>
</evidence>
<dbReference type="Proteomes" id="UP001054811">
    <property type="component" value="Chromosome"/>
</dbReference>
<name>A0ABY5NNW9_9MICO</name>
<accession>A0ABY5NNW9</accession>
<gene>
    <name evidence="1" type="ORF">L2X98_32620</name>
</gene>
<protein>
    <submittedName>
        <fullName evidence="1">Uncharacterized protein</fullName>
    </submittedName>
</protein>
<dbReference type="EMBL" id="CP091139">
    <property type="protein sequence ID" value="UUT36746.1"/>
    <property type="molecule type" value="Genomic_DNA"/>
</dbReference>
<organism evidence="1 2">
    <name type="scientific">Microbacterium elymi</name>
    <dbReference type="NCBI Taxonomy" id="2909587"/>
    <lineage>
        <taxon>Bacteria</taxon>
        <taxon>Bacillati</taxon>
        <taxon>Actinomycetota</taxon>
        <taxon>Actinomycetes</taxon>
        <taxon>Micrococcales</taxon>
        <taxon>Microbacteriaceae</taxon>
        <taxon>Microbacterium</taxon>
    </lineage>
</organism>
<sequence>MLAGEVAVVVVQLVGHGERHLDGVIGQRPHLGDFQGVKASAVPRLRAAHGAGQERSRDLVRIGRFGGRHQCALK</sequence>
<keyword evidence="2" id="KW-1185">Reference proteome</keyword>